<dbReference type="InterPro" id="IPR011528">
    <property type="entry name" value="NERD"/>
</dbReference>
<dbReference type="SUPFAM" id="SSF52540">
    <property type="entry name" value="P-loop containing nucleoside triphosphate hydrolases"/>
    <property type="match status" value="1"/>
</dbReference>
<sequence length="540" mass="58675">MTQNGVRAEARVAQSLVHLPLLWGIFHTVEWRCLHEDRRGEAIGEADVVVFHPHHGLIVFEIKAGAVQVQDGQWFYASGLAMKQSPFAQARRNRYALIDKLRQRLGRDAADALTVTHAVWFPDVLWKGSVPGTEAPSRAFLLDRAALTDPAPALLRIFREAAPNAQPWTRAQQHALKELLAPDCQQLVPLATHVDDAAHALHQATEQQVAVLRMLRSQPRLLVEGGAGTGKTVLAVALAREHAALGRSVLLTCFNKALAQALTALLADVPGVTVQPFHELARTQALAAGLAYEVPTDSREQGLFFNERSAELLLQAAETGSGARYDTVIVDEAADFAATWWVALEALGAPHFSWYCFYDRQQCLFQSTDQWEPPFTASPMVLDANLRNTRPIGEAAARMGRCAMPPTFRVDHGVPPTALQSSDFAQMAVQLRTLLRELLGNQGLRPEQIVVLSPYRRDNAASAWAAGLDACPTTDALAAPLPGLVRVGTVQGFKGLESDVVVLVGIDLRCMRHPANLYVGASRARAALYVLALADAGLAA</sequence>
<organism evidence="2 3">
    <name type="scientific">Acidovorax facilis</name>
    <dbReference type="NCBI Taxonomy" id="12917"/>
    <lineage>
        <taxon>Bacteria</taxon>
        <taxon>Pseudomonadati</taxon>
        <taxon>Pseudomonadota</taxon>
        <taxon>Betaproteobacteria</taxon>
        <taxon>Burkholderiales</taxon>
        <taxon>Comamonadaceae</taxon>
        <taxon>Acidovorax</taxon>
    </lineage>
</organism>
<name>A0ABV8DJ35_9BURK</name>
<dbReference type="InterPro" id="IPR027417">
    <property type="entry name" value="P-loop_NTPase"/>
</dbReference>
<evidence type="ECO:0000313" key="2">
    <source>
        <dbReference type="EMBL" id="MFC3938553.1"/>
    </source>
</evidence>
<dbReference type="RefSeq" id="WP_082437593.1">
    <property type="nucleotide sequence ID" value="NZ_JAMXAX010000208.1"/>
</dbReference>
<dbReference type="PANTHER" id="PTHR43788">
    <property type="entry name" value="DNA2/NAM7 HELICASE FAMILY MEMBER"/>
    <property type="match status" value="1"/>
</dbReference>
<evidence type="ECO:0000313" key="3">
    <source>
        <dbReference type="Proteomes" id="UP001595693"/>
    </source>
</evidence>
<gene>
    <name evidence="2" type="ORF">ACFOW3_28430</name>
</gene>
<keyword evidence="3" id="KW-1185">Reference proteome</keyword>
<dbReference type="InterPro" id="IPR003593">
    <property type="entry name" value="AAA+_ATPase"/>
</dbReference>
<dbReference type="InterPro" id="IPR050534">
    <property type="entry name" value="Coronavir_polyprotein_1ab"/>
</dbReference>
<dbReference type="Proteomes" id="UP001595693">
    <property type="component" value="Unassembled WGS sequence"/>
</dbReference>
<feature type="domain" description="AAA+ ATPase" evidence="1">
    <location>
        <begin position="217"/>
        <end position="416"/>
    </location>
</feature>
<dbReference type="PANTHER" id="PTHR43788:SF8">
    <property type="entry name" value="DNA-BINDING PROTEIN SMUBP-2"/>
    <property type="match status" value="1"/>
</dbReference>
<dbReference type="EMBL" id="JBHSAJ010000183">
    <property type="protein sequence ID" value="MFC3938553.1"/>
    <property type="molecule type" value="Genomic_DNA"/>
</dbReference>
<dbReference type="Gene3D" id="3.40.50.300">
    <property type="entry name" value="P-loop containing nucleotide triphosphate hydrolases"/>
    <property type="match status" value="2"/>
</dbReference>
<evidence type="ECO:0000259" key="1">
    <source>
        <dbReference type="SMART" id="SM00382"/>
    </source>
</evidence>
<comment type="caution">
    <text evidence="2">The sequence shown here is derived from an EMBL/GenBank/DDBJ whole genome shotgun (WGS) entry which is preliminary data.</text>
</comment>
<dbReference type="SMART" id="SM00382">
    <property type="entry name" value="AAA"/>
    <property type="match status" value="1"/>
</dbReference>
<protein>
    <submittedName>
        <fullName evidence="2">NERD domain-containing protein</fullName>
    </submittedName>
</protein>
<dbReference type="Pfam" id="PF08378">
    <property type="entry name" value="NERD"/>
    <property type="match status" value="1"/>
</dbReference>
<proteinExistence type="predicted"/>
<dbReference type="InterPro" id="IPR027785">
    <property type="entry name" value="UvrD-like_helicase_C"/>
</dbReference>
<dbReference type="Pfam" id="PF13604">
    <property type="entry name" value="AAA_30"/>
    <property type="match status" value="1"/>
</dbReference>
<accession>A0ABV8DJ35</accession>
<reference evidence="3" key="1">
    <citation type="journal article" date="2019" name="Int. J. Syst. Evol. Microbiol.">
        <title>The Global Catalogue of Microorganisms (GCM) 10K type strain sequencing project: providing services to taxonomists for standard genome sequencing and annotation.</title>
        <authorList>
            <consortium name="The Broad Institute Genomics Platform"/>
            <consortium name="The Broad Institute Genome Sequencing Center for Infectious Disease"/>
            <person name="Wu L."/>
            <person name="Ma J."/>
        </authorList>
    </citation>
    <scope>NUCLEOTIDE SEQUENCE [LARGE SCALE GENOMIC DNA]</scope>
    <source>
        <strain evidence="3">CCUG 2113</strain>
    </source>
</reference>
<dbReference type="Pfam" id="PF13538">
    <property type="entry name" value="UvrD_C_2"/>
    <property type="match status" value="1"/>
</dbReference>